<dbReference type="PANTHER" id="PTHR30616:SF2">
    <property type="entry name" value="PURINE NUCLEOSIDE PHOSPHORYLASE LACC1"/>
    <property type="match status" value="1"/>
</dbReference>
<evidence type="ECO:0000256" key="7">
    <source>
        <dbReference type="ARBA" id="ARBA00047989"/>
    </source>
</evidence>
<evidence type="ECO:0000256" key="2">
    <source>
        <dbReference type="ARBA" id="ARBA00007353"/>
    </source>
</evidence>
<comment type="catalytic activity">
    <reaction evidence="8">
        <text>adenosine + phosphate = alpha-D-ribose 1-phosphate + adenine</text>
        <dbReference type="Rhea" id="RHEA:27642"/>
        <dbReference type="ChEBI" id="CHEBI:16335"/>
        <dbReference type="ChEBI" id="CHEBI:16708"/>
        <dbReference type="ChEBI" id="CHEBI:43474"/>
        <dbReference type="ChEBI" id="CHEBI:57720"/>
        <dbReference type="EC" id="2.4.2.1"/>
    </reaction>
    <physiologicalReaction direction="left-to-right" evidence="8">
        <dbReference type="Rhea" id="RHEA:27643"/>
    </physiologicalReaction>
</comment>
<comment type="similarity">
    <text evidence="2 10">Belongs to the purine nucleoside phosphorylase YfiH/LACC1 family.</text>
</comment>
<protein>
    <recommendedName>
        <fullName evidence="10">Purine nucleoside phosphorylase</fullName>
    </recommendedName>
</protein>
<keyword evidence="4" id="KW-0479">Metal-binding</keyword>
<comment type="caution">
    <text evidence="11">The sequence shown here is derived from an EMBL/GenBank/DDBJ whole genome shotgun (WGS) entry which is preliminary data.</text>
</comment>
<evidence type="ECO:0000313" key="12">
    <source>
        <dbReference type="Proteomes" id="UP000439780"/>
    </source>
</evidence>
<evidence type="ECO:0000256" key="9">
    <source>
        <dbReference type="ARBA" id="ARBA00049893"/>
    </source>
</evidence>
<dbReference type="EMBL" id="WTYA01000002">
    <property type="protein sequence ID" value="MXP27899.1"/>
    <property type="molecule type" value="Genomic_DNA"/>
</dbReference>
<dbReference type="RefSeq" id="WP_160752193.1">
    <property type="nucleotide sequence ID" value="NZ_WTYA01000002.1"/>
</dbReference>
<reference evidence="11 12" key="1">
    <citation type="submission" date="2019-12" db="EMBL/GenBank/DDBJ databases">
        <title>Genomic-based taxomic classification of the family Erythrobacteraceae.</title>
        <authorList>
            <person name="Xu L."/>
        </authorList>
    </citation>
    <scope>NUCLEOTIDE SEQUENCE [LARGE SCALE GENOMIC DNA]</scope>
    <source>
        <strain evidence="11 12">KEMB 9005-328</strain>
    </source>
</reference>
<comment type="catalytic activity">
    <reaction evidence="1">
        <text>inosine + phosphate = alpha-D-ribose 1-phosphate + hypoxanthine</text>
        <dbReference type="Rhea" id="RHEA:27646"/>
        <dbReference type="ChEBI" id="CHEBI:17368"/>
        <dbReference type="ChEBI" id="CHEBI:17596"/>
        <dbReference type="ChEBI" id="CHEBI:43474"/>
        <dbReference type="ChEBI" id="CHEBI:57720"/>
        <dbReference type="EC" id="2.4.2.1"/>
    </reaction>
    <physiologicalReaction direction="left-to-right" evidence="1">
        <dbReference type="Rhea" id="RHEA:27647"/>
    </physiologicalReaction>
</comment>
<proteinExistence type="inferred from homology"/>
<dbReference type="InterPro" id="IPR011324">
    <property type="entry name" value="Cytotoxic_necrot_fac-like_cat"/>
</dbReference>
<dbReference type="SUPFAM" id="SSF64438">
    <property type="entry name" value="CNF1/YfiH-like putative cysteine hydrolases"/>
    <property type="match status" value="1"/>
</dbReference>
<dbReference type="AlphaFoldDB" id="A0A845AER4"/>
<dbReference type="Proteomes" id="UP000439780">
    <property type="component" value="Unassembled WGS sequence"/>
</dbReference>
<keyword evidence="3" id="KW-0808">Transferase</keyword>
<dbReference type="OrthoDB" id="4279at2"/>
<dbReference type="InterPro" id="IPR003730">
    <property type="entry name" value="Cu_polyphenol_OxRdtase"/>
</dbReference>
<comment type="catalytic activity">
    <reaction evidence="9">
        <text>S-methyl-5'-thioadenosine + phosphate = 5-(methylsulfanyl)-alpha-D-ribose 1-phosphate + adenine</text>
        <dbReference type="Rhea" id="RHEA:11852"/>
        <dbReference type="ChEBI" id="CHEBI:16708"/>
        <dbReference type="ChEBI" id="CHEBI:17509"/>
        <dbReference type="ChEBI" id="CHEBI:43474"/>
        <dbReference type="ChEBI" id="CHEBI:58533"/>
        <dbReference type="EC" id="2.4.2.28"/>
    </reaction>
    <physiologicalReaction direction="left-to-right" evidence="9">
        <dbReference type="Rhea" id="RHEA:11853"/>
    </physiologicalReaction>
</comment>
<dbReference type="Gene3D" id="3.60.140.10">
    <property type="entry name" value="CNF1/YfiH-like putative cysteine hydrolases"/>
    <property type="match status" value="1"/>
</dbReference>
<evidence type="ECO:0000256" key="4">
    <source>
        <dbReference type="ARBA" id="ARBA00022723"/>
    </source>
</evidence>
<dbReference type="GO" id="GO:0016787">
    <property type="term" value="F:hydrolase activity"/>
    <property type="evidence" value="ECO:0007669"/>
    <property type="project" value="UniProtKB-KW"/>
</dbReference>
<keyword evidence="6" id="KW-0862">Zinc</keyword>
<evidence type="ECO:0000256" key="6">
    <source>
        <dbReference type="ARBA" id="ARBA00022833"/>
    </source>
</evidence>
<keyword evidence="5" id="KW-0378">Hydrolase</keyword>
<evidence type="ECO:0000256" key="5">
    <source>
        <dbReference type="ARBA" id="ARBA00022801"/>
    </source>
</evidence>
<sequence length="224" mass="23685">MRDFLTAPVLGEVPHGFSTRAGIDPQAVLPGAQLVLLRQVHSADVATVTEPFAGDPPAADALVTDVPGLLLGIVTADCGPVVFADQAAGVVAAAHAGWRGALGGVVENTIAAMEALGAQRERIRAAIGPTIAQESYEVDAGLRERFCDQAVENERFFVEGREGHYQLDLPGYIESRLALAGIEQHADLACDTYVDEARFCSYRRATHRGEPTGGRQTSVIGILP</sequence>
<dbReference type="CDD" id="cd16833">
    <property type="entry name" value="YfiH"/>
    <property type="match status" value="1"/>
</dbReference>
<dbReference type="GO" id="GO:0005507">
    <property type="term" value="F:copper ion binding"/>
    <property type="evidence" value="ECO:0007669"/>
    <property type="project" value="TreeGrafter"/>
</dbReference>
<gene>
    <name evidence="11" type="primary">pgeF</name>
    <name evidence="11" type="ORF">GRI58_03565</name>
</gene>
<organism evidence="11 12">
    <name type="scientific">Qipengyuania algicida</name>
    <dbReference type="NCBI Taxonomy" id="1836209"/>
    <lineage>
        <taxon>Bacteria</taxon>
        <taxon>Pseudomonadati</taxon>
        <taxon>Pseudomonadota</taxon>
        <taxon>Alphaproteobacteria</taxon>
        <taxon>Sphingomonadales</taxon>
        <taxon>Erythrobacteraceae</taxon>
        <taxon>Qipengyuania</taxon>
    </lineage>
</organism>
<comment type="catalytic activity">
    <reaction evidence="7">
        <text>adenosine + H2O + H(+) = inosine + NH4(+)</text>
        <dbReference type="Rhea" id="RHEA:24408"/>
        <dbReference type="ChEBI" id="CHEBI:15377"/>
        <dbReference type="ChEBI" id="CHEBI:15378"/>
        <dbReference type="ChEBI" id="CHEBI:16335"/>
        <dbReference type="ChEBI" id="CHEBI:17596"/>
        <dbReference type="ChEBI" id="CHEBI:28938"/>
        <dbReference type="EC" id="3.5.4.4"/>
    </reaction>
    <physiologicalReaction direction="left-to-right" evidence="7">
        <dbReference type="Rhea" id="RHEA:24409"/>
    </physiologicalReaction>
</comment>
<name>A0A845AER4_9SPHN</name>
<evidence type="ECO:0000256" key="3">
    <source>
        <dbReference type="ARBA" id="ARBA00022679"/>
    </source>
</evidence>
<dbReference type="NCBIfam" id="TIGR00726">
    <property type="entry name" value="peptidoglycan editing factor PgeF"/>
    <property type="match status" value="1"/>
</dbReference>
<evidence type="ECO:0000313" key="11">
    <source>
        <dbReference type="EMBL" id="MXP27899.1"/>
    </source>
</evidence>
<evidence type="ECO:0000256" key="8">
    <source>
        <dbReference type="ARBA" id="ARBA00048968"/>
    </source>
</evidence>
<dbReference type="InterPro" id="IPR038371">
    <property type="entry name" value="Cu_polyphenol_OxRdtase_sf"/>
</dbReference>
<keyword evidence="12" id="KW-1185">Reference proteome</keyword>
<dbReference type="PANTHER" id="PTHR30616">
    <property type="entry name" value="UNCHARACTERIZED PROTEIN YFIH"/>
    <property type="match status" value="1"/>
</dbReference>
<accession>A0A845AER4</accession>
<evidence type="ECO:0000256" key="10">
    <source>
        <dbReference type="RuleBase" id="RU361274"/>
    </source>
</evidence>
<dbReference type="GO" id="GO:0017061">
    <property type="term" value="F:S-methyl-5-thioadenosine phosphorylase activity"/>
    <property type="evidence" value="ECO:0007669"/>
    <property type="project" value="UniProtKB-EC"/>
</dbReference>
<evidence type="ECO:0000256" key="1">
    <source>
        <dbReference type="ARBA" id="ARBA00000553"/>
    </source>
</evidence>
<dbReference type="Pfam" id="PF02578">
    <property type="entry name" value="Cu-oxidase_4"/>
    <property type="match status" value="1"/>
</dbReference>